<keyword evidence="2" id="KW-1185">Reference proteome</keyword>
<evidence type="ECO:0000313" key="1">
    <source>
        <dbReference type="EMBL" id="OQP52434.1"/>
    </source>
</evidence>
<evidence type="ECO:0000313" key="2">
    <source>
        <dbReference type="Proteomes" id="UP000192277"/>
    </source>
</evidence>
<gene>
    <name evidence="1" type="ORF">A4D02_24930</name>
</gene>
<protein>
    <submittedName>
        <fullName evidence="1">Uncharacterized protein</fullName>
    </submittedName>
</protein>
<proteinExistence type="predicted"/>
<dbReference type="EMBL" id="LWBO01000004">
    <property type="protein sequence ID" value="OQP52434.1"/>
    <property type="molecule type" value="Genomic_DNA"/>
</dbReference>
<comment type="caution">
    <text evidence="1">The sequence shown here is derived from an EMBL/GenBank/DDBJ whole genome shotgun (WGS) entry which is preliminary data.</text>
</comment>
<accession>A0ABX3P0Z2</accession>
<reference evidence="1 2" key="1">
    <citation type="submission" date="2016-04" db="EMBL/GenBank/DDBJ databases">
        <authorList>
            <person name="Chen L."/>
            <person name="Zhuang W."/>
            <person name="Wang G."/>
        </authorList>
    </citation>
    <scope>NUCLEOTIDE SEQUENCE [LARGE SCALE GENOMIC DNA]</scope>
    <source>
        <strain evidence="2">GR20</strain>
    </source>
</reference>
<organism evidence="1 2">
    <name type="scientific">Niastella koreensis</name>
    <dbReference type="NCBI Taxonomy" id="354356"/>
    <lineage>
        <taxon>Bacteria</taxon>
        <taxon>Pseudomonadati</taxon>
        <taxon>Bacteroidota</taxon>
        <taxon>Chitinophagia</taxon>
        <taxon>Chitinophagales</taxon>
        <taxon>Chitinophagaceae</taxon>
        <taxon>Niastella</taxon>
    </lineage>
</organism>
<name>A0ABX3P0Z2_9BACT</name>
<dbReference type="RefSeq" id="WP_014220488.1">
    <property type="nucleotide sequence ID" value="NZ_LWBO01000004.1"/>
</dbReference>
<sequence length="153" mass="17035">MAHKKRNRIIALILLMVFSLNTIVGFACSIGIDMGYNNKHHAHATHAENGPALSHSAHHSHHQHEHLSASNINIPKEDCCAGEVTGFATLDKSIADNNVIIKAPLIFIVAFHNLFHISKNNFSVTKSTRFQFVRRSCFLNNTDIIIAIQSFLI</sequence>
<dbReference type="PROSITE" id="PS51257">
    <property type="entry name" value="PROKAR_LIPOPROTEIN"/>
    <property type="match status" value="1"/>
</dbReference>
<dbReference type="Proteomes" id="UP000192277">
    <property type="component" value="Unassembled WGS sequence"/>
</dbReference>